<dbReference type="PANTHER" id="PTHR30419:SF8">
    <property type="entry name" value="NITROGEN ASSIMILATION TRANSCRIPTIONAL ACTIVATOR-RELATED"/>
    <property type="match status" value="1"/>
</dbReference>
<dbReference type="EMBL" id="CP157675">
    <property type="protein sequence ID" value="XBP71619.1"/>
    <property type="molecule type" value="Genomic_DNA"/>
</dbReference>
<dbReference type="Pfam" id="PF00126">
    <property type="entry name" value="HTH_1"/>
    <property type="match status" value="1"/>
</dbReference>
<dbReference type="PROSITE" id="PS50931">
    <property type="entry name" value="HTH_LYSR"/>
    <property type="match status" value="1"/>
</dbReference>
<dbReference type="GO" id="GO:0003700">
    <property type="term" value="F:DNA-binding transcription factor activity"/>
    <property type="evidence" value="ECO:0007669"/>
    <property type="project" value="InterPro"/>
</dbReference>
<evidence type="ECO:0000256" key="2">
    <source>
        <dbReference type="ARBA" id="ARBA00023015"/>
    </source>
</evidence>
<evidence type="ECO:0000256" key="3">
    <source>
        <dbReference type="ARBA" id="ARBA00023125"/>
    </source>
</evidence>
<gene>
    <name evidence="6" type="ORF">ABLV49_07435</name>
</gene>
<keyword evidence="4" id="KW-0804">Transcription</keyword>
<dbReference type="SUPFAM" id="SSF46785">
    <property type="entry name" value="Winged helix' DNA-binding domain"/>
    <property type="match status" value="1"/>
</dbReference>
<sequence length="320" mass="35602">MANHDSNWLIRTRLKTRQLLLLLALDENRNLHRASESMNMTQPAASKLLKDLEDALGVCLFERLPRGVQPTSYGETMIRHARMAITSLTQAHDDISALKSGLSGQVDVGVIMTPAMMLMPSAIAQVKSASPLLRIGVQLENSNVLLERLKNGMLDFLIARILEQEDKAKLHYEELVGEPVCAVARVGHPLQSAAQLGLRDLAPLSWILSPQGSILRHRFDMMFRREGLEPPTNVVDTTALLVITSLLQQTDYLHVMPQDVAREYQRFGQLKILPVILPCEMDAFGIITRRHQLPSPGATILLQAIRQTAVQVYGKGECLP</sequence>
<evidence type="ECO:0000256" key="1">
    <source>
        <dbReference type="ARBA" id="ARBA00009437"/>
    </source>
</evidence>
<dbReference type="InterPro" id="IPR000847">
    <property type="entry name" value="LysR_HTH_N"/>
</dbReference>
<dbReference type="GO" id="GO:0005829">
    <property type="term" value="C:cytosol"/>
    <property type="evidence" value="ECO:0007669"/>
    <property type="project" value="TreeGrafter"/>
</dbReference>
<evidence type="ECO:0000313" key="6">
    <source>
        <dbReference type="EMBL" id="XBP71619.1"/>
    </source>
</evidence>
<keyword evidence="3" id="KW-0238">DNA-binding</keyword>
<dbReference type="InterPro" id="IPR036390">
    <property type="entry name" value="WH_DNA-bd_sf"/>
</dbReference>
<dbReference type="InterPro" id="IPR050950">
    <property type="entry name" value="HTH-type_LysR_regulators"/>
</dbReference>
<comment type="similarity">
    <text evidence="1">Belongs to the LysR transcriptional regulatory family.</text>
</comment>
<evidence type="ECO:0000259" key="5">
    <source>
        <dbReference type="PROSITE" id="PS50931"/>
    </source>
</evidence>
<name>A0AAU7LVH7_9BURK</name>
<dbReference type="SUPFAM" id="SSF53850">
    <property type="entry name" value="Periplasmic binding protein-like II"/>
    <property type="match status" value="1"/>
</dbReference>
<dbReference type="InterPro" id="IPR005119">
    <property type="entry name" value="LysR_subst-bd"/>
</dbReference>
<dbReference type="PRINTS" id="PR00039">
    <property type="entry name" value="HTHLYSR"/>
</dbReference>
<protein>
    <submittedName>
        <fullName evidence="6">LysR family transcriptional regulator</fullName>
    </submittedName>
</protein>
<accession>A0AAU7LVH7</accession>
<reference evidence="6" key="1">
    <citation type="submission" date="2024-05" db="EMBL/GenBank/DDBJ databases">
        <authorList>
            <person name="Bunk B."/>
            <person name="Swiderski J."/>
            <person name="Sproer C."/>
            <person name="Thiel V."/>
        </authorList>
    </citation>
    <scope>NUCLEOTIDE SEQUENCE</scope>
    <source>
        <strain evidence="6">DSM 17735</strain>
    </source>
</reference>
<dbReference type="Gene3D" id="1.10.10.10">
    <property type="entry name" value="Winged helix-like DNA-binding domain superfamily/Winged helix DNA-binding domain"/>
    <property type="match status" value="1"/>
</dbReference>
<dbReference type="PANTHER" id="PTHR30419">
    <property type="entry name" value="HTH-TYPE TRANSCRIPTIONAL REGULATOR YBHD"/>
    <property type="match status" value="1"/>
</dbReference>
<proteinExistence type="inferred from homology"/>
<dbReference type="InterPro" id="IPR036388">
    <property type="entry name" value="WH-like_DNA-bd_sf"/>
</dbReference>
<dbReference type="Gene3D" id="3.40.190.10">
    <property type="entry name" value="Periplasmic binding protein-like II"/>
    <property type="match status" value="2"/>
</dbReference>
<dbReference type="RefSeq" id="WP_349280982.1">
    <property type="nucleotide sequence ID" value="NZ_CBCSCU010000033.1"/>
</dbReference>
<feature type="domain" description="HTH lysR-type" evidence="5">
    <location>
        <begin position="14"/>
        <end position="71"/>
    </location>
</feature>
<dbReference type="GO" id="GO:0003677">
    <property type="term" value="F:DNA binding"/>
    <property type="evidence" value="ECO:0007669"/>
    <property type="project" value="UniProtKB-KW"/>
</dbReference>
<evidence type="ECO:0000256" key="4">
    <source>
        <dbReference type="ARBA" id="ARBA00023163"/>
    </source>
</evidence>
<organism evidence="6">
    <name type="scientific">Polaromonas hydrogenivorans</name>
    <dbReference type="NCBI Taxonomy" id="335476"/>
    <lineage>
        <taxon>Bacteria</taxon>
        <taxon>Pseudomonadati</taxon>
        <taxon>Pseudomonadota</taxon>
        <taxon>Betaproteobacteria</taxon>
        <taxon>Burkholderiales</taxon>
        <taxon>Comamonadaceae</taxon>
        <taxon>Polaromonas</taxon>
    </lineage>
</organism>
<dbReference type="Pfam" id="PF03466">
    <property type="entry name" value="LysR_substrate"/>
    <property type="match status" value="1"/>
</dbReference>
<dbReference type="AlphaFoldDB" id="A0AAU7LVH7"/>
<keyword evidence="2" id="KW-0805">Transcription regulation</keyword>